<dbReference type="HOGENOM" id="CLU_2557929_0_0_1"/>
<dbReference type="RefSeq" id="XP_007680621.1">
    <property type="nucleotide sequence ID" value="XM_007682431.1"/>
</dbReference>
<dbReference type="KEGG" id="bcom:BAUCODRAFT_277848"/>
<evidence type="ECO:0000313" key="1">
    <source>
        <dbReference type="EMBL" id="EMC92144.1"/>
    </source>
</evidence>
<evidence type="ECO:0000313" key="2">
    <source>
        <dbReference type="Proteomes" id="UP000011761"/>
    </source>
</evidence>
<dbReference type="GeneID" id="19110633"/>
<name>M2MZQ0_BAUPA</name>
<dbReference type="AlphaFoldDB" id="M2MZQ0"/>
<proteinExistence type="predicted"/>
<sequence length="82" mass="9184">MLRFASYARVRSGCLRSLSPSRRCQRRSCCSKPGSDMHQRPMAVPVVERAHLCVCTYVVDCPLAPLHVHTGSGVFGCDFGWW</sequence>
<accession>M2MZQ0</accession>
<keyword evidence="2" id="KW-1185">Reference proteome</keyword>
<dbReference type="Proteomes" id="UP000011761">
    <property type="component" value="Unassembled WGS sequence"/>
</dbReference>
<protein>
    <submittedName>
        <fullName evidence="1">Uncharacterized protein</fullName>
    </submittedName>
</protein>
<dbReference type="EMBL" id="KB445562">
    <property type="protein sequence ID" value="EMC92144.1"/>
    <property type="molecule type" value="Genomic_DNA"/>
</dbReference>
<reference evidence="1 2" key="1">
    <citation type="journal article" date="2012" name="PLoS Pathog.">
        <title>Diverse lifestyles and strategies of plant pathogenesis encoded in the genomes of eighteen Dothideomycetes fungi.</title>
        <authorList>
            <person name="Ohm R.A."/>
            <person name="Feau N."/>
            <person name="Henrissat B."/>
            <person name="Schoch C.L."/>
            <person name="Horwitz B.A."/>
            <person name="Barry K.W."/>
            <person name="Condon B.J."/>
            <person name="Copeland A.C."/>
            <person name="Dhillon B."/>
            <person name="Glaser F."/>
            <person name="Hesse C.N."/>
            <person name="Kosti I."/>
            <person name="LaButti K."/>
            <person name="Lindquist E.A."/>
            <person name="Lucas S."/>
            <person name="Salamov A.A."/>
            <person name="Bradshaw R.E."/>
            <person name="Ciuffetti L."/>
            <person name="Hamelin R.C."/>
            <person name="Kema G.H.J."/>
            <person name="Lawrence C."/>
            <person name="Scott J.A."/>
            <person name="Spatafora J.W."/>
            <person name="Turgeon B.G."/>
            <person name="de Wit P.J.G.M."/>
            <person name="Zhong S."/>
            <person name="Goodwin S.B."/>
            <person name="Grigoriev I.V."/>
        </authorList>
    </citation>
    <scope>NUCLEOTIDE SEQUENCE [LARGE SCALE GENOMIC DNA]</scope>
    <source>
        <strain evidence="1 2">UAMH 10762</strain>
    </source>
</reference>
<organism evidence="1 2">
    <name type="scientific">Baudoinia panamericana (strain UAMH 10762)</name>
    <name type="common">Angels' share fungus</name>
    <name type="synonym">Baudoinia compniacensis (strain UAMH 10762)</name>
    <dbReference type="NCBI Taxonomy" id="717646"/>
    <lineage>
        <taxon>Eukaryota</taxon>
        <taxon>Fungi</taxon>
        <taxon>Dikarya</taxon>
        <taxon>Ascomycota</taxon>
        <taxon>Pezizomycotina</taxon>
        <taxon>Dothideomycetes</taxon>
        <taxon>Dothideomycetidae</taxon>
        <taxon>Mycosphaerellales</taxon>
        <taxon>Teratosphaeriaceae</taxon>
        <taxon>Baudoinia</taxon>
    </lineage>
</organism>
<gene>
    <name evidence="1" type="ORF">BAUCODRAFT_277848</name>
</gene>